<dbReference type="PANTHER" id="PTHR13061:SF29">
    <property type="entry name" value="GAMMA CARBONIC ANHYDRASE-LIKE 1, MITOCHONDRIAL-RELATED"/>
    <property type="match status" value="1"/>
</dbReference>
<evidence type="ECO:0000313" key="3">
    <source>
        <dbReference type="EMBL" id="MBL3690616.1"/>
    </source>
</evidence>
<dbReference type="CDD" id="cd04645">
    <property type="entry name" value="LbH_gamma_CA_like"/>
    <property type="match status" value="1"/>
</dbReference>
<organism evidence="3 4">
    <name type="scientific">Leucobacter chromiireducens subsp. chromiireducens</name>
    <dbReference type="NCBI Taxonomy" id="660067"/>
    <lineage>
        <taxon>Bacteria</taxon>
        <taxon>Bacillati</taxon>
        <taxon>Actinomycetota</taxon>
        <taxon>Actinomycetes</taxon>
        <taxon>Micrococcales</taxon>
        <taxon>Microbacteriaceae</taxon>
        <taxon>Leucobacter</taxon>
    </lineage>
</organism>
<keyword evidence="1" id="KW-0808">Transferase</keyword>
<name>A0ABS1SR25_9MICO</name>
<dbReference type="InterPro" id="IPR001451">
    <property type="entry name" value="Hexapep"/>
</dbReference>
<dbReference type="Gene3D" id="2.160.10.10">
    <property type="entry name" value="Hexapeptide repeat proteins"/>
    <property type="match status" value="1"/>
</dbReference>
<evidence type="ECO:0000256" key="2">
    <source>
        <dbReference type="ARBA" id="ARBA00022737"/>
    </source>
</evidence>
<sequence>MGVPNGSHGLVIPLDPQRFPHVASSAWLAPGAVVVGDVTLGEDVSVWYNAVLRGDSDAVRVGPRSNLQDGVVVHTQSGDPALIGADVSVGHNAIIHGATVEDGCLIGMGATVLSGATIGSGSLIAAGALVPQGVTVPPHTLFAGVPGRVVRELRPEERAGVRENAEIYLRHTAHHAAATRELGAGNRDAEH</sequence>
<comment type="caution">
    <text evidence="3">The sequence shown here is derived from an EMBL/GenBank/DDBJ whole genome shotgun (WGS) entry which is preliminary data.</text>
</comment>
<dbReference type="InterPro" id="IPR018357">
    <property type="entry name" value="Hexapep_transf_CS"/>
</dbReference>
<dbReference type="Proteomes" id="UP001646141">
    <property type="component" value="Unassembled WGS sequence"/>
</dbReference>
<dbReference type="InterPro" id="IPR011004">
    <property type="entry name" value="Trimer_LpxA-like_sf"/>
</dbReference>
<evidence type="ECO:0000313" key="4">
    <source>
        <dbReference type="Proteomes" id="UP001646141"/>
    </source>
</evidence>
<proteinExistence type="predicted"/>
<reference evidence="3 4" key="1">
    <citation type="submission" date="2018-09" db="EMBL/GenBank/DDBJ databases">
        <title>Comparative genomics of Leucobacter spp.</title>
        <authorList>
            <person name="Reis A.C."/>
            <person name="Kolvenbach B.A."/>
            <person name="Corvini P.F.X."/>
            <person name="Nunes O.C."/>
        </authorList>
    </citation>
    <scope>NUCLEOTIDE SEQUENCE [LARGE SCALE GENOMIC DNA]</scope>
    <source>
        <strain evidence="3 4">L-1</strain>
    </source>
</reference>
<dbReference type="PANTHER" id="PTHR13061">
    <property type="entry name" value="DYNACTIN SUBUNIT P25"/>
    <property type="match status" value="1"/>
</dbReference>
<accession>A0ABS1SR25</accession>
<dbReference type="InterPro" id="IPR050484">
    <property type="entry name" value="Transf_Hexapept/Carb_Anhydrase"/>
</dbReference>
<evidence type="ECO:0000256" key="1">
    <source>
        <dbReference type="ARBA" id="ARBA00022679"/>
    </source>
</evidence>
<protein>
    <submittedName>
        <fullName evidence="3">Gamma carbonic anhydrase family protein</fullName>
    </submittedName>
</protein>
<dbReference type="PROSITE" id="PS00101">
    <property type="entry name" value="HEXAPEP_TRANSFERASES"/>
    <property type="match status" value="1"/>
</dbReference>
<dbReference type="SUPFAM" id="SSF51161">
    <property type="entry name" value="Trimeric LpxA-like enzymes"/>
    <property type="match status" value="1"/>
</dbReference>
<dbReference type="Pfam" id="PF00132">
    <property type="entry name" value="Hexapep"/>
    <property type="match status" value="1"/>
</dbReference>
<dbReference type="EMBL" id="QYAD01000004">
    <property type="protein sequence ID" value="MBL3690616.1"/>
    <property type="molecule type" value="Genomic_DNA"/>
</dbReference>
<keyword evidence="2" id="KW-0677">Repeat</keyword>
<keyword evidence="4" id="KW-1185">Reference proteome</keyword>
<gene>
    <name evidence="3" type="ORF">D3226_11715</name>
</gene>
<dbReference type="InterPro" id="IPR047324">
    <property type="entry name" value="LbH_gamma_CA-like"/>
</dbReference>